<evidence type="ECO:0000256" key="4">
    <source>
        <dbReference type="ARBA" id="ARBA00022701"/>
    </source>
</evidence>
<keyword evidence="16" id="KW-1185">Reference proteome</keyword>
<dbReference type="GO" id="GO:0003777">
    <property type="term" value="F:microtubule motor activity"/>
    <property type="evidence" value="ECO:0000318"/>
    <property type="project" value="GO_Central"/>
</dbReference>
<comment type="subunit">
    <text evidence="2">Homodimer.</text>
</comment>
<evidence type="ECO:0000256" key="12">
    <source>
        <dbReference type="SAM" id="Coils"/>
    </source>
</evidence>
<dbReference type="GO" id="GO:0005737">
    <property type="term" value="C:cytoplasm"/>
    <property type="evidence" value="ECO:0007669"/>
    <property type="project" value="UniProtKB-SubCell"/>
</dbReference>
<evidence type="ECO:0000256" key="8">
    <source>
        <dbReference type="ARBA" id="ARBA00023175"/>
    </source>
</evidence>
<comment type="caution">
    <text evidence="15">The sequence shown here is derived from an EMBL/GenBank/DDBJ whole genome shotgun (WGS) entry which is preliminary data.</text>
</comment>
<dbReference type="GO" id="GO:0005524">
    <property type="term" value="F:ATP binding"/>
    <property type="evidence" value="ECO:0007669"/>
    <property type="project" value="UniProtKB-UniRule"/>
</dbReference>
<dbReference type="SUPFAM" id="SSF52540">
    <property type="entry name" value="P-loop containing nucleoside triphosphate hydrolases"/>
    <property type="match status" value="1"/>
</dbReference>
<dbReference type="Pfam" id="PF25764">
    <property type="entry name" value="KIF21A_4th"/>
    <property type="match status" value="1"/>
</dbReference>
<feature type="coiled-coil region" evidence="12">
    <location>
        <begin position="485"/>
        <end position="633"/>
    </location>
</feature>
<dbReference type="PANTHER" id="PTHR47969">
    <property type="entry name" value="CHROMOSOME-ASSOCIATED KINESIN KIF4A-RELATED"/>
    <property type="match status" value="1"/>
</dbReference>
<dbReference type="SMART" id="SM00129">
    <property type="entry name" value="KISc"/>
    <property type="match status" value="1"/>
</dbReference>
<proteinExistence type="inferred from homology"/>
<dbReference type="GO" id="GO:0008017">
    <property type="term" value="F:microtubule binding"/>
    <property type="evidence" value="ECO:0007669"/>
    <property type="project" value="InterPro"/>
</dbReference>
<dbReference type="GO" id="GO:0007018">
    <property type="term" value="P:microtubule-based movement"/>
    <property type="evidence" value="ECO:0007669"/>
    <property type="project" value="InterPro"/>
</dbReference>
<dbReference type="Pfam" id="PF00225">
    <property type="entry name" value="Kinesin"/>
    <property type="match status" value="1"/>
</dbReference>
<dbReference type="EMBL" id="LFYR01000543">
    <property type="protein sequence ID" value="KMZ73719.1"/>
    <property type="molecule type" value="Genomic_DNA"/>
</dbReference>
<dbReference type="PRINTS" id="PR00380">
    <property type="entry name" value="KINESINHEAVY"/>
</dbReference>
<dbReference type="InterPro" id="IPR036961">
    <property type="entry name" value="Kinesin_motor_dom_sf"/>
</dbReference>
<dbReference type="GO" id="GO:0005875">
    <property type="term" value="C:microtubule associated complex"/>
    <property type="evidence" value="ECO:0000318"/>
    <property type="project" value="GO_Central"/>
</dbReference>
<feature type="region of interest" description="Disordered" evidence="13">
    <location>
        <begin position="882"/>
        <end position="924"/>
    </location>
</feature>
<evidence type="ECO:0000259" key="14">
    <source>
        <dbReference type="PROSITE" id="PS50067"/>
    </source>
</evidence>
<keyword evidence="9" id="KW-0961">Cell wall biogenesis/degradation</keyword>
<dbReference type="Proteomes" id="UP000036987">
    <property type="component" value="Unassembled WGS sequence"/>
</dbReference>
<evidence type="ECO:0000313" key="16">
    <source>
        <dbReference type="Proteomes" id="UP000036987"/>
    </source>
</evidence>
<comment type="similarity">
    <text evidence="10">Belongs to the TRAFAC class myosin-kinesin ATPase superfamily. Kinesin family. KIN-4 subfamily.</text>
</comment>
<evidence type="ECO:0000256" key="7">
    <source>
        <dbReference type="ARBA" id="ARBA00023054"/>
    </source>
</evidence>
<name>A0A0K9PXS9_ZOSMR</name>
<keyword evidence="8 11" id="KW-0505">Motor protein</keyword>
<evidence type="ECO:0000256" key="5">
    <source>
        <dbReference type="ARBA" id="ARBA00022741"/>
    </source>
</evidence>
<keyword evidence="5 11" id="KW-0547">Nucleotide-binding</keyword>
<dbReference type="Gene3D" id="3.40.850.10">
    <property type="entry name" value="Kinesin motor domain"/>
    <property type="match status" value="1"/>
</dbReference>
<keyword evidence="7 12" id="KW-0175">Coiled coil</keyword>
<organism evidence="15 16">
    <name type="scientific">Zostera marina</name>
    <name type="common">Eelgrass</name>
    <dbReference type="NCBI Taxonomy" id="29655"/>
    <lineage>
        <taxon>Eukaryota</taxon>
        <taxon>Viridiplantae</taxon>
        <taxon>Streptophyta</taxon>
        <taxon>Embryophyta</taxon>
        <taxon>Tracheophyta</taxon>
        <taxon>Spermatophyta</taxon>
        <taxon>Magnoliopsida</taxon>
        <taxon>Liliopsida</taxon>
        <taxon>Zosteraceae</taxon>
        <taxon>Zostera</taxon>
    </lineage>
</organism>
<reference evidence="16" key="1">
    <citation type="journal article" date="2016" name="Nature">
        <title>The genome of the seagrass Zostera marina reveals angiosperm adaptation to the sea.</title>
        <authorList>
            <person name="Olsen J.L."/>
            <person name="Rouze P."/>
            <person name="Verhelst B."/>
            <person name="Lin Y.-C."/>
            <person name="Bayer T."/>
            <person name="Collen J."/>
            <person name="Dattolo E."/>
            <person name="De Paoli E."/>
            <person name="Dittami S."/>
            <person name="Maumus F."/>
            <person name="Michel G."/>
            <person name="Kersting A."/>
            <person name="Lauritano C."/>
            <person name="Lohaus R."/>
            <person name="Toepel M."/>
            <person name="Tonon T."/>
            <person name="Vanneste K."/>
            <person name="Amirebrahimi M."/>
            <person name="Brakel J."/>
            <person name="Bostroem C."/>
            <person name="Chovatia M."/>
            <person name="Grimwood J."/>
            <person name="Jenkins J.W."/>
            <person name="Jueterbock A."/>
            <person name="Mraz A."/>
            <person name="Stam W.T."/>
            <person name="Tice H."/>
            <person name="Bornberg-Bauer E."/>
            <person name="Green P.J."/>
            <person name="Pearson G.A."/>
            <person name="Procaccini G."/>
            <person name="Duarte C.M."/>
            <person name="Schmutz J."/>
            <person name="Reusch T.B.H."/>
            <person name="Van de Peer Y."/>
        </authorList>
    </citation>
    <scope>NUCLEOTIDE SEQUENCE [LARGE SCALE GENOMIC DNA]</scope>
    <source>
        <strain evidence="16">cv. Finnish</strain>
    </source>
</reference>
<dbReference type="PANTHER" id="PTHR47969:SF15">
    <property type="entry name" value="CHROMOSOME-ASSOCIATED KINESIN KIF4A-RELATED"/>
    <property type="match status" value="1"/>
</dbReference>
<dbReference type="GO" id="GO:0007052">
    <property type="term" value="P:mitotic spindle organization"/>
    <property type="evidence" value="ECO:0000318"/>
    <property type="project" value="GO_Central"/>
</dbReference>
<keyword evidence="3" id="KW-0963">Cytoplasm</keyword>
<protein>
    <submittedName>
        <fullName evidence="15">Kinesin-like protein</fullName>
    </submittedName>
</protein>
<dbReference type="OrthoDB" id="3176171at2759"/>
<dbReference type="GO" id="GO:0051231">
    <property type="term" value="P:spindle elongation"/>
    <property type="evidence" value="ECO:0000318"/>
    <property type="project" value="GO_Central"/>
</dbReference>
<dbReference type="InterPro" id="IPR027640">
    <property type="entry name" value="Kinesin-like_fam"/>
</dbReference>
<feature type="compositionally biased region" description="Polar residues" evidence="13">
    <location>
        <begin position="914"/>
        <end position="924"/>
    </location>
</feature>
<dbReference type="CDD" id="cd01372">
    <property type="entry name" value="KISc_KIF4"/>
    <property type="match status" value="1"/>
</dbReference>
<keyword evidence="6 11" id="KW-0067">ATP-binding</keyword>
<evidence type="ECO:0000256" key="10">
    <source>
        <dbReference type="ARBA" id="ARBA00061175"/>
    </source>
</evidence>
<sequence length="1014" mass="115997">MKVDNGDGEDCCVKVAVHVRPLVEDEKLQGCKDCITVAPRKPQVQIGNHSFTFDYVYGSTAAPSSSIFEDCVAPLVDGLFQGYNGTVLAYGQTGSGKTYTMGTGNKDISQSGLIPQVMNFLFKNIENSNEKSEFKMRISFIEILKEEVRDLLDTTLSRKPDLPNGNAGKISVMGKSPVQIRESSNGVITLTGSTEIDVQTKKEMVACLEQGSYNRATGSTNMNNQSSRSHAIFTITLEQTCKLNQASDNEMRLIRTNENEDMIVEDYLCAKLHLVDLAGSERAKRTGSDGLRFKEGVHINRGLLALGNVISALGDEKKRKEGQHVPYRDSKLTRLLQDSLGGNSKTVMIACISPADINVEETLNTLKYANRARNIRNKPTVNRDPLSSEMQRMRQQLQYLQAELICARGGCPSNEVQILKERISWLEATNEDLCRELNGYRDSSISEDYERDSQEDSPIFLKGEGFERNLRNGIFFEQKMGKNSKEVDEEKAKEWKDQQDNLDSELKELDLSLEKKELEIKMVGGFNTLALKQQFGKKLMELENEKWIVQQERDQLLAEVQIRTVTSEGKIHKSTDTHLQKLKSLEAQILDLKKKQENHVQLLKQKQKSDDAAKKLQEEIMFIKTQKVQLQHKIKQGSEQFRQWKTSREKELLQLRKQGRKNEYERHKLEALNQRQKRVLQIKTEESAMATKRLKELLESRKPTGIQSNEKALIRWIDHELEVIVNMHEVRSEYKKQSQLRSTLAEELAILKQTDEMISQNLTPPNGKNGYAKISTMSPNARYARIASLENMISISSNTLVAMASQLSEAEERERSFTDRGQWNQLRSLGDAKKLLQYIFSLTVDARWQSRENEIEKKEIKEQINEFFTLLRHSEARRKEAESNLKNRECCEPVQENSNSSPEQDANDSCKPLSPTSSSAQKQVKYSPGVVNSLSTGTVTFMNPKKLVPLCQLQIGKKLGVVGKSGRLWRWKRSHHQWLLQFKWKWQKPWKLSEWIRHSDETILRARPRRKLLH</sequence>
<feature type="compositionally biased region" description="Basic and acidic residues" evidence="13">
    <location>
        <begin position="882"/>
        <end position="891"/>
    </location>
</feature>
<dbReference type="InterPro" id="IPR001752">
    <property type="entry name" value="Kinesin_motor_dom"/>
</dbReference>
<dbReference type="GO" id="GO:0005874">
    <property type="term" value="C:microtubule"/>
    <property type="evidence" value="ECO:0007669"/>
    <property type="project" value="UniProtKB-KW"/>
</dbReference>
<accession>A0A0K9PXS9</accession>
<feature type="binding site" evidence="11">
    <location>
        <begin position="91"/>
        <end position="98"/>
    </location>
    <ligand>
        <name>ATP</name>
        <dbReference type="ChEBI" id="CHEBI:30616"/>
    </ligand>
</feature>
<evidence type="ECO:0000256" key="1">
    <source>
        <dbReference type="ARBA" id="ARBA00004496"/>
    </source>
</evidence>
<dbReference type="FunFam" id="3.40.850.10:FF:000032">
    <property type="entry name" value="kinesin-like protein KIN-4A isoform X1"/>
    <property type="match status" value="1"/>
</dbReference>
<dbReference type="AlphaFoldDB" id="A0A0K9PXS9"/>
<dbReference type="PROSITE" id="PS00411">
    <property type="entry name" value="KINESIN_MOTOR_1"/>
    <property type="match status" value="1"/>
</dbReference>
<evidence type="ECO:0000256" key="6">
    <source>
        <dbReference type="ARBA" id="ARBA00022840"/>
    </source>
</evidence>
<gene>
    <name evidence="15" type="ORF">ZOSMA_142G00180</name>
</gene>
<dbReference type="InterPro" id="IPR019821">
    <property type="entry name" value="Kinesin_motor_CS"/>
</dbReference>
<evidence type="ECO:0000256" key="2">
    <source>
        <dbReference type="ARBA" id="ARBA00011738"/>
    </source>
</evidence>
<keyword evidence="4" id="KW-0493">Microtubule</keyword>
<evidence type="ECO:0000256" key="9">
    <source>
        <dbReference type="ARBA" id="ARBA00023316"/>
    </source>
</evidence>
<dbReference type="InterPro" id="IPR027417">
    <property type="entry name" value="P-loop_NTPase"/>
</dbReference>
<evidence type="ECO:0000256" key="13">
    <source>
        <dbReference type="SAM" id="MobiDB-lite"/>
    </source>
</evidence>
<comment type="subcellular location">
    <subcellularLocation>
        <location evidence="1">Cytoplasm</location>
    </subcellularLocation>
</comment>
<feature type="domain" description="Kinesin motor" evidence="14">
    <location>
        <begin position="12"/>
        <end position="375"/>
    </location>
</feature>
<evidence type="ECO:0000313" key="15">
    <source>
        <dbReference type="EMBL" id="KMZ73719.1"/>
    </source>
</evidence>
<dbReference type="PROSITE" id="PS50067">
    <property type="entry name" value="KINESIN_MOTOR_2"/>
    <property type="match status" value="1"/>
</dbReference>
<dbReference type="GO" id="GO:0071555">
    <property type="term" value="P:cell wall organization"/>
    <property type="evidence" value="ECO:0007669"/>
    <property type="project" value="UniProtKB-KW"/>
</dbReference>
<evidence type="ECO:0000256" key="11">
    <source>
        <dbReference type="PROSITE-ProRule" id="PRU00283"/>
    </source>
</evidence>
<feature type="compositionally biased region" description="Polar residues" evidence="13">
    <location>
        <begin position="895"/>
        <end position="904"/>
    </location>
</feature>
<dbReference type="OMA" id="KDSCHIG"/>
<evidence type="ECO:0000256" key="3">
    <source>
        <dbReference type="ARBA" id="ARBA00022490"/>
    </source>
</evidence>
<dbReference type="STRING" id="29655.A0A0K9PXS9"/>